<comment type="caution">
    <text evidence="2">The sequence shown here is derived from an EMBL/GenBank/DDBJ whole genome shotgun (WGS) entry which is preliminary data.</text>
</comment>
<evidence type="ECO:0000313" key="3">
    <source>
        <dbReference type="Proteomes" id="UP001156703"/>
    </source>
</evidence>
<dbReference type="InterPro" id="IPR009875">
    <property type="entry name" value="PilZ_domain"/>
</dbReference>
<evidence type="ECO:0000259" key="1">
    <source>
        <dbReference type="Pfam" id="PF07238"/>
    </source>
</evidence>
<dbReference type="SUPFAM" id="SSF141371">
    <property type="entry name" value="PilZ domain-like"/>
    <property type="match status" value="1"/>
</dbReference>
<keyword evidence="3" id="KW-1185">Reference proteome</keyword>
<reference evidence="3" key="1">
    <citation type="journal article" date="2019" name="Int. J. Syst. Evol. Microbiol.">
        <title>The Global Catalogue of Microorganisms (GCM) 10K type strain sequencing project: providing services to taxonomists for standard genome sequencing and annotation.</title>
        <authorList>
            <consortium name="The Broad Institute Genomics Platform"/>
            <consortium name="The Broad Institute Genome Sequencing Center for Infectious Disease"/>
            <person name="Wu L."/>
            <person name="Ma J."/>
        </authorList>
    </citation>
    <scope>NUCLEOTIDE SEQUENCE [LARGE SCALE GENOMIC DNA]</scope>
    <source>
        <strain evidence="3">NBRC 102146</strain>
    </source>
</reference>
<dbReference type="Pfam" id="PF07238">
    <property type="entry name" value="PilZ"/>
    <property type="match status" value="1"/>
</dbReference>
<dbReference type="Proteomes" id="UP001156703">
    <property type="component" value="Unassembled WGS sequence"/>
</dbReference>
<feature type="domain" description="PilZ" evidence="1">
    <location>
        <begin position="24"/>
        <end position="81"/>
    </location>
</feature>
<dbReference type="RefSeq" id="WP_029941363.1">
    <property type="nucleotide sequence ID" value="NZ_BSOO01000019.1"/>
</dbReference>
<sequence>MNAPLTRPRNNRSSVALQALLSRVPGASETVEVEDISIDGCCIRGYFRVGEQVSLHLPRIGRFTARVRWARGGKAGLKFDREPAA</sequence>
<gene>
    <name evidence="2" type="ORF">GCM10007925_18500</name>
</gene>
<dbReference type="EMBL" id="BSOO01000019">
    <property type="protein sequence ID" value="GLR48137.1"/>
    <property type="molecule type" value="Genomic_DNA"/>
</dbReference>
<organism evidence="2 3">
    <name type="scientific">Sphingomonas astaxanthinifaciens DSM 22298</name>
    <dbReference type="NCBI Taxonomy" id="1123267"/>
    <lineage>
        <taxon>Bacteria</taxon>
        <taxon>Pseudomonadati</taxon>
        <taxon>Pseudomonadota</taxon>
        <taxon>Alphaproteobacteria</taxon>
        <taxon>Sphingomonadales</taxon>
        <taxon>Sphingomonadaceae</taxon>
        <taxon>Sphingomonas</taxon>
    </lineage>
</organism>
<proteinExistence type="predicted"/>
<name>A0ABQ5Z871_9SPHN</name>
<evidence type="ECO:0000313" key="2">
    <source>
        <dbReference type="EMBL" id="GLR48137.1"/>
    </source>
</evidence>
<protein>
    <recommendedName>
        <fullName evidence="1">PilZ domain-containing protein</fullName>
    </recommendedName>
</protein>
<accession>A0ABQ5Z871</accession>